<dbReference type="InterPro" id="IPR034746">
    <property type="entry name" value="POTRA"/>
</dbReference>
<keyword evidence="8" id="KW-0131">Cell cycle</keyword>
<evidence type="ECO:0000256" key="1">
    <source>
        <dbReference type="ARBA" id="ARBA00004370"/>
    </source>
</evidence>
<sequence length="298" mass="34110">MLKRIIKAKVFYISLILLILLIVLISQRSRIGQFIDTTPMDQYQINTNLKFTNSEDILAAITNSDNKDKGYFSFNTKNLVDKLDGYSWIKFVMVNKVWPNTVNIRLQEYKPYAIWTDGNKVGYITEDGKLFYSPKQEQQNAQQSENKVIDLNSDLIDNQIPVLISNQYYIQTALNYWLQVKDDLDSTNLSIKEIRVDSSDAWQILLSNGILLNLDSVNINESIRRFLLAAEQIKVPQGYLVDYVDLRYNNGISIKFIPENLAKNVLVTSLVPGKGGQPLYNANFSSEPVKGNYTDDLN</sequence>
<dbReference type="EMBL" id="NRJH01000023">
    <property type="protein sequence ID" value="RIY32987.1"/>
    <property type="molecule type" value="Genomic_DNA"/>
</dbReference>
<feature type="domain" description="POTRA" evidence="9">
    <location>
        <begin position="38"/>
        <end position="109"/>
    </location>
</feature>
<keyword evidence="2" id="KW-1003">Cell membrane</keyword>
<keyword evidence="5" id="KW-0812">Transmembrane</keyword>
<dbReference type="GO" id="GO:0090529">
    <property type="term" value="P:cell septum assembly"/>
    <property type="evidence" value="ECO:0007669"/>
    <property type="project" value="InterPro"/>
</dbReference>
<keyword evidence="3" id="KW-0997">Cell inner membrane</keyword>
<dbReference type="Pfam" id="PF03799">
    <property type="entry name" value="FtsQ_DivIB_C"/>
    <property type="match status" value="1"/>
</dbReference>
<comment type="caution">
    <text evidence="10">The sequence shown here is derived from an EMBL/GenBank/DDBJ whole genome shotgun (WGS) entry which is preliminary data.</text>
</comment>
<dbReference type="Proteomes" id="UP000266258">
    <property type="component" value="Unassembled WGS sequence"/>
</dbReference>
<keyword evidence="4" id="KW-0132">Cell division</keyword>
<evidence type="ECO:0000256" key="7">
    <source>
        <dbReference type="ARBA" id="ARBA00023136"/>
    </source>
</evidence>
<dbReference type="RefSeq" id="WP_119496812.1">
    <property type="nucleotide sequence ID" value="NZ_NRJH01000023.1"/>
</dbReference>
<dbReference type="GO" id="GO:0016020">
    <property type="term" value="C:membrane"/>
    <property type="evidence" value="ECO:0007669"/>
    <property type="project" value="UniProtKB-SubCell"/>
</dbReference>
<reference evidence="10 11" key="1">
    <citation type="submission" date="2017-08" db="EMBL/GenBank/DDBJ databases">
        <title>Reclassification of Bisgaard taxon 37 and 44.</title>
        <authorList>
            <person name="Christensen H."/>
        </authorList>
    </citation>
    <scope>NUCLEOTIDE SEQUENCE [LARGE SCALE GENOMIC DNA]</scope>
    <source>
        <strain evidence="10 11">B96_4</strain>
    </source>
</reference>
<dbReference type="AlphaFoldDB" id="A0A3A1YA39"/>
<evidence type="ECO:0000256" key="2">
    <source>
        <dbReference type="ARBA" id="ARBA00022475"/>
    </source>
</evidence>
<evidence type="ECO:0000256" key="3">
    <source>
        <dbReference type="ARBA" id="ARBA00022519"/>
    </source>
</evidence>
<evidence type="ECO:0000256" key="8">
    <source>
        <dbReference type="ARBA" id="ARBA00023306"/>
    </source>
</evidence>
<dbReference type="Gene3D" id="3.40.50.11690">
    <property type="entry name" value="Cell division protein FtsQ/DivIB"/>
    <property type="match status" value="1"/>
</dbReference>
<proteinExistence type="predicted"/>
<dbReference type="InterPro" id="IPR045335">
    <property type="entry name" value="FtsQ_C_sf"/>
</dbReference>
<comment type="subcellular location">
    <subcellularLocation>
        <location evidence="1">Membrane</location>
    </subcellularLocation>
</comment>
<name>A0A3A1YA39_9GAMM</name>
<accession>A0A3A1YA39</accession>
<gene>
    <name evidence="10" type="ORF">CJP74_03125</name>
</gene>
<evidence type="ECO:0000313" key="10">
    <source>
        <dbReference type="EMBL" id="RIY32987.1"/>
    </source>
</evidence>
<evidence type="ECO:0000313" key="11">
    <source>
        <dbReference type="Proteomes" id="UP000266258"/>
    </source>
</evidence>
<evidence type="ECO:0000256" key="4">
    <source>
        <dbReference type="ARBA" id="ARBA00022618"/>
    </source>
</evidence>
<evidence type="ECO:0000256" key="5">
    <source>
        <dbReference type="ARBA" id="ARBA00022692"/>
    </source>
</evidence>
<dbReference type="OrthoDB" id="9790370at2"/>
<keyword evidence="7" id="KW-0472">Membrane</keyword>
<dbReference type="Gene3D" id="3.10.20.310">
    <property type="entry name" value="membrane protein fhac"/>
    <property type="match status" value="1"/>
</dbReference>
<dbReference type="PROSITE" id="PS51779">
    <property type="entry name" value="POTRA"/>
    <property type="match status" value="1"/>
</dbReference>
<keyword evidence="6" id="KW-1133">Transmembrane helix</keyword>
<evidence type="ECO:0000256" key="6">
    <source>
        <dbReference type="ARBA" id="ARBA00022989"/>
    </source>
</evidence>
<dbReference type="InterPro" id="IPR013685">
    <property type="entry name" value="POTRA_FtsQ_type"/>
</dbReference>
<dbReference type="PANTHER" id="PTHR35851:SF1">
    <property type="entry name" value="CELL DIVISION PROTEIN FTSQ"/>
    <property type="match status" value="1"/>
</dbReference>
<dbReference type="Pfam" id="PF08478">
    <property type="entry name" value="POTRA_1"/>
    <property type="match status" value="1"/>
</dbReference>
<organism evidence="10 11">
    <name type="scientific">Psittacicella melopsittaci</name>
    <dbReference type="NCBI Taxonomy" id="2028576"/>
    <lineage>
        <taxon>Bacteria</taxon>
        <taxon>Pseudomonadati</taxon>
        <taxon>Pseudomonadota</taxon>
        <taxon>Gammaproteobacteria</taxon>
        <taxon>Pasteurellales</taxon>
        <taxon>Psittacicellaceae</taxon>
        <taxon>Psittacicella</taxon>
    </lineage>
</organism>
<protein>
    <recommendedName>
        <fullName evidence="9">POTRA domain-containing protein</fullName>
    </recommendedName>
</protein>
<dbReference type="InterPro" id="IPR005548">
    <property type="entry name" value="Cell_div_FtsQ/DivIB_C"/>
</dbReference>
<dbReference type="InterPro" id="IPR026579">
    <property type="entry name" value="FtsQ"/>
</dbReference>
<evidence type="ECO:0000259" key="9">
    <source>
        <dbReference type="PROSITE" id="PS51779"/>
    </source>
</evidence>
<keyword evidence="11" id="KW-1185">Reference proteome</keyword>
<dbReference type="PANTHER" id="PTHR35851">
    <property type="entry name" value="CELL DIVISION PROTEIN FTSQ"/>
    <property type="match status" value="1"/>
</dbReference>